<evidence type="ECO:0000313" key="2">
    <source>
        <dbReference type="EMBL" id="AWH86003.1"/>
    </source>
</evidence>
<evidence type="ECO:0008006" key="4">
    <source>
        <dbReference type="Google" id="ProtNLM"/>
    </source>
</evidence>
<protein>
    <recommendedName>
        <fullName evidence="4">Type II toxin-antitoxin system RelE/ParE family toxin</fullName>
    </recommendedName>
</protein>
<evidence type="ECO:0000256" key="1">
    <source>
        <dbReference type="ARBA" id="ARBA00022649"/>
    </source>
</evidence>
<dbReference type="AlphaFoldDB" id="A0A2S1QZZ8"/>
<dbReference type="Gene3D" id="3.30.2310.20">
    <property type="entry name" value="RelE-like"/>
    <property type="match status" value="1"/>
</dbReference>
<dbReference type="OrthoDB" id="981785at2"/>
<dbReference type="KEGG" id="falb:HYN59_13185"/>
<sequence length="101" mass="12217">MLEKVIWSKRSIKSLNKIWIFYAEKAGVAVADRIVEEIISESESIVFATQFQIEEYLEKGYRRAIVRHFKIIYLVRNNEFRIYNIFDSRQNPKKYKLPDFH</sequence>
<gene>
    <name evidence="2" type="ORF">HYN59_13185</name>
</gene>
<dbReference type="Proteomes" id="UP000244929">
    <property type="component" value="Chromosome"/>
</dbReference>
<accession>A0A2S1QZZ8</accession>
<proteinExistence type="predicted"/>
<dbReference type="InterPro" id="IPR035093">
    <property type="entry name" value="RelE/ParE_toxin_dom_sf"/>
</dbReference>
<reference evidence="2 3" key="1">
    <citation type="submission" date="2018-04" db="EMBL/GenBank/DDBJ databases">
        <title>Genome sequencing of Flavobacterium sp. HYN0059.</title>
        <authorList>
            <person name="Yi H."/>
            <person name="Baek C."/>
        </authorList>
    </citation>
    <scope>NUCLEOTIDE SEQUENCE [LARGE SCALE GENOMIC DNA]</scope>
    <source>
        <strain evidence="2 3">HYN0059</strain>
    </source>
</reference>
<keyword evidence="3" id="KW-1185">Reference proteome</keyword>
<evidence type="ECO:0000313" key="3">
    <source>
        <dbReference type="Proteomes" id="UP000244929"/>
    </source>
</evidence>
<dbReference type="Pfam" id="PF05016">
    <property type="entry name" value="ParE_toxin"/>
    <property type="match status" value="1"/>
</dbReference>
<dbReference type="EMBL" id="CP029186">
    <property type="protein sequence ID" value="AWH86003.1"/>
    <property type="molecule type" value="Genomic_DNA"/>
</dbReference>
<dbReference type="InterPro" id="IPR007712">
    <property type="entry name" value="RelE/ParE_toxin"/>
</dbReference>
<name>A0A2S1QZZ8_9FLAO</name>
<organism evidence="2 3">
    <name type="scientific">Flavobacterium album</name>
    <dbReference type="NCBI Taxonomy" id="2175091"/>
    <lineage>
        <taxon>Bacteria</taxon>
        <taxon>Pseudomonadati</taxon>
        <taxon>Bacteroidota</taxon>
        <taxon>Flavobacteriia</taxon>
        <taxon>Flavobacteriales</taxon>
        <taxon>Flavobacteriaceae</taxon>
        <taxon>Flavobacterium</taxon>
    </lineage>
</organism>
<keyword evidence="1" id="KW-1277">Toxin-antitoxin system</keyword>